<keyword evidence="1" id="KW-0175">Coiled coil</keyword>
<feature type="coiled-coil region" evidence="1">
    <location>
        <begin position="132"/>
        <end position="201"/>
    </location>
</feature>
<evidence type="ECO:0000313" key="4">
    <source>
        <dbReference type="Proteomes" id="UP000225706"/>
    </source>
</evidence>
<sequence length="444" mass="49032">MPFLRSAHTGAHFIKMNSSPRKVAINKGYDGDDPTMQKPVHLKEIRNNSKEDDGQVGAEVDSPNTIYETLEGGSNGVKRPNWRYMGLVIIACLISVVALFLSLLMVSEKGSRKCDCSRNEALSDAGNMRAFVENIKSLTNDSDNKIKALEENIKNLITNDDKKIRALEDNTKNLTTEADKIRILEENITILQRKLAEKSMEINSNRLSLGDVIGVCAKNTFHYDSAIWSNMTELNTSAGMTGFDEQESKLPTYWSTNFNKICLGMKKNNDINFILINKTAESLFSLIADGEYRITSLGRNTWKSLLGSEASLQPYCNREGFNAHTPSSDHPKTAESLFSLIADGEYRITSLGRNTWKSLLGSEASLQPYCNREGFNAHTPSSDHPKVRIGILGNEQNDCDSCDSRLGFGGGGRHDDSNTCGNAAGWGGDNGDKNIKAMGYIFVQ</sequence>
<gene>
    <name evidence="3" type="ORF">AWC38_SpisGene10818</name>
</gene>
<dbReference type="AlphaFoldDB" id="A0A2B4S1J5"/>
<protein>
    <submittedName>
        <fullName evidence="3">Uncharacterized protein</fullName>
    </submittedName>
</protein>
<keyword evidence="4" id="KW-1185">Reference proteome</keyword>
<proteinExistence type="predicted"/>
<keyword evidence="2" id="KW-1133">Transmembrane helix</keyword>
<accession>A0A2B4S1J5</accession>
<name>A0A2B4S1J5_STYPI</name>
<evidence type="ECO:0000313" key="3">
    <source>
        <dbReference type="EMBL" id="PFX24564.1"/>
    </source>
</evidence>
<dbReference type="OrthoDB" id="5946752at2759"/>
<organism evidence="3 4">
    <name type="scientific">Stylophora pistillata</name>
    <name type="common">Smooth cauliflower coral</name>
    <dbReference type="NCBI Taxonomy" id="50429"/>
    <lineage>
        <taxon>Eukaryota</taxon>
        <taxon>Metazoa</taxon>
        <taxon>Cnidaria</taxon>
        <taxon>Anthozoa</taxon>
        <taxon>Hexacorallia</taxon>
        <taxon>Scleractinia</taxon>
        <taxon>Astrocoeniina</taxon>
        <taxon>Pocilloporidae</taxon>
        <taxon>Stylophora</taxon>
    </lineage>
</organism>
<evidence type="ECO:0000256" key="1">
    <source>
        <dbReference type="SAM" id="Coils"/>
    </source>
</evidence>
<evidence type="ECO:0000256" key="2">
    <source>
        <dbReference type="SAM" id="Phobius"/>
    </source>
</evidence>
<dbReference type="Proteomes" id="UP000225706">
    <property type="component" value="Unassembled WGS sequence"/>
</dbReference>
<comment type="caution">
    <text evidence="3">The sequence shown here is derived from an EMBL/GenBank/DDBJ whole genome shotgun (WGS) entry which is preliminary data.</text>
</comment>
<dbReference type="EMBL" id="LSMT01000173">
    <property type="protein sequence ID" value="PFX24564.1"/>
    <property type="molecule type" value="Genomic_DNA"/>
</dbReference>
<keyword evidence="2" id="KW-0472">Membrane</keyword>
<reference evidence="4" key="1">
    <citation type="journal article" date="2017" name="bioRxiv">
        <title>Comparative analysis of the genomes of Stylophora pistillata and Acropora digitifera provides evidence for extensive differences between species of corals.</title>
        <authorList>
            <person name="Voolstra C.R."/>
            <person name="Li Y."/>
            <person name="Liew Y.J."/>
            <person name="Baumgarten S."/>
            <person name="Zoccola D."/>
            <person name="Flot J.-F."/>
            <person name="Tambutte S."/>
            <person name="Allemand D."/>
            <person name="Aranda M."/>
        </authorList>
    </citation>
    <scope>NUCLEOTIDE SEQUENCE [LARGE SCALE GENOMIC DNA]</scope>
</reference>
<keyword evidence="2" id="KW-0812">Transmembrane</keyword>
<feature type="transmembrane region" description="Helical" evidence="2">
    <location>
        <begin position="84"/>
        <end position="106"/>
    </location>
</feature>